<feature type="region of interest" description="Disordered" evidence="1">
    <location>
        <begin position="1"/>
        <end position="55"/>
    </location>
</feature>
<organism evidence="2">
    <name type="scientific">uncultured Acidimicrobiales bacterium</name>
    <dbReference type="NCBI Taxonomy" id="310071"/>
    <lineage>
        <taxon>Bacteria</taxon>
        <taxon>Bacillati</taxon>
        <taxon>Actinomycetota</taxon>
        <taxon>Acidimicrobiia</taxon>
        <taxon>Acidimicrobiales</taxon>
        <taxon>environmental samples</taxon>
    </lineage>
</organism>
<sequence>AQRLQSLHPSRQRRGFGHSGRDRRRLRNRRLVVRGEHAHAARRHSGHQGLLPVELQDQRQHLPLRPVHQRPGRLPAGRRRRLLLRCQAGERAHGPAQDRARRAVGHQGVRLLPEQRARPGDRVRVLHPGDRSACSVV</sequence>
<reference evidence="2" key="1">
    <citation type="submission" date="2020-02" db="EMBL/GenBank/DDBJ databases">
        <authorList>
            <person name="Meier V. D."/>
        </authorList>
    </citation>
    <scope>NUCLEOTIDE SEQUENCE</scope>
    <source>
        <strain evidence="2">AVDCRST_MAG10</strain>
    </source>
</reference>
<dbReference type="EMBL" id="CADCTB010000050">
    <property type="protein sequence ID" value="CAA9222935.1"/>
    <property type="molecule type" value="Genomic_DNA"/>
</dbReference>
<evidence type="ECO:0000313" key="2">
    <source>
        <dbReference type="EMBL" id="CAA9222935.1"/>
    </source>
</evidence>
<name>A0A6J4HJC9_9ACTN</name>
<feature type="non-terminal residue" evidence="2">
    <location>
        <position position="1"/>
    </location>
</feature>
<evidence type="ECO:0000256" key="1">
    <source>
        <dbReference type="SAM" id="MobiDB-lite"/>
    </source>
</evidence>
<protein>
    <submittedName>
        <fullName evidence="2">Large-conductance mechanosensitive channel</fullName>
    </submittedName>
</protein>
<proteinExistence type="predicted"/>
<feature type="compositionally biased region" description="Basic residues" evidence="1">
    <location>
        <begin position="10"/>
        <end position="32"/>
    </location>
</feature>
<dbReference type="AlphaFoldDB" id="A0A6J4HJC9"/>
<accession>A0A6J4HJC9</accession>
<gene>
    <name evidence="2" type="ORF">AVDCRST_MAG10-772</name>
</gene>
<feature type="non-terminal residue" evidence="2">
    <location>
        <position position="137"/>
    </location>
</feature>